<dbReference type="RefSeq" id="WP_340355499.1">
    <property type="nucleotide sequence ID" value="NZ_JBBKZU010000001.1"/>
</dbReference>
<dbReference type="EMBL" id="JBBKZU010000001">
    <property type="protein sequence ID" value="MEJ8810203.1"/>
    <property type="molecule type" value="Genomic_DNA"/>
</dbReference>
<reference evidence="1 2" key="1">
    <citation type="submission" date="2024-03" db="EMBL/GenBank/DDBJ databases">
        <title>Novel species of the genus Variovorax.</title>
        <authorList>
            <person name="Liu Q."/>
            <person name="Xin Y.-H."/>
        </authorList>
    </citation>
    <scope>NUCLEOTIDE SEQUENCE [LARGE SCALE GENOMIC DNA]</scope>
    <source>
        <strain evidence="1 2">KACC 18899</strain>
    </source>
</reference>
<organism evidence="1 2">
    <name type="scientific">Variovorax ureilyticus</name>
    <dbReference type="NCBI Taxonomy" id="1836198"/>
    <lineage>
        <taxon>Bacteria</taxon>
        <taxon>Pseudomonadati</taxon>
        <taxon>Pseudomonadota</taxon>
        <taxon>Betaproteobacteria</taxon>
        <taxon>Burkholderiales</taxon>
        <taxon>Comamonadaceae</taxon>
        <taxon>Variovorax</taxon>
    </lineage>
</organism>
<dbReference type="Proteomes" id="UP001365846">
    <property type="component" value="Unassembled WGS sequence"/>
</dbReference>
<evidence type="ECO:0000313" key="1">
    <source>
        <dbReference type="EMBL" id="MEJ8810203.1"/>
    </source>
</evidence>
<name>A0ABU8V965_9BURK</name>
<sequence>MTPLLLLQQTRQVDDIRAARPAEMLFAPHQETKLAIQPLTPPLTDADVAALEATVPLAQRNERSPDGLRHTLDVYTARTKANIAEQPVRATLIAAAGGAALMMCAMRMFHSSHQGTMQ</sequence>
<comment type="caution">
    <text evidence="1">The sequence shown here is derived from an EMBL/GenBank/DDBJ whole genome shotgun (WGS) entry which is preliminary data.</text>
</comment>
<proteinExistence type="predicted"/>
<protein>
    <submittedName>
        <fullName evidence="1">Uncharacterized protein</fullName>
    </submittedName>
</protein>
<gene>
    <name evidence="1" type="ORF">WKW77_03940</name>
</gene>
<evidence type="ECO:0000313" key="2">
    <source>
        <dbReference type="Proteomes" id="UP001365846"/>
    </source>
</evidence>
<keyword evidence="2" id="KW-1185">Reference proteome</keyword>
<accession>A0ABU8V965</accession>